<feature type="compositionally biased region" description="Low complexity" evidence="1">
    <location>
        <begin position="21"/>
        <end position="34"/>
    </location>
</feature>
<evidence type="ECO:0000256" key="1">
    <source>
        <dbReference type="SAM" id="MobiDB-lite"/>
    </source>
</evidence>
<keyword evidence="4" id="KW-1185">Reference proteome</keyword>
<dbReference type="Proteomes" id="UP000236919">
    <property type="component" value="Unassembled WGS sequence"/>
</dbReference>
<proteinExistence type="predicted"/>
<evidence type="ECO:0000313" key="4">
    <source>
        <dbReference type="Proteomes" id="UP000236919"/>
    </source>
</evidence>
<feature type="chain" id="PRO_5015577527" evidence="2">
    <location>
        <begin position="23"/>
        <end position="87"/>
    </location>
</feature>
<dbReference type="AlphaFoldDB" id="A0A2S4MQB0"/>
<feature type="region of interest" description="Disordered" evidence="1">
    <location>
        <begin position="21"/>
        <end position="87"/>
    </location>
</feature>
<organism evidence="3 4">
    <name type="scientific">Bosea psychrotolerans</name>
    <dbReference type="NCBI Taxonomy" id="1871628"/>
    <lineage>
        <taxon>Bacteria</taxon>
        <taxon>Pseudomonadati</taxon>
        <taxon>Pseudomonadota</taxon>
        <taxon>Alphaproteobacteria</taxon>
        <taxon>Hyphomicrobiales</taxon>
        <taxon>Boseaceae</taxon>
        <taxon>Bosea</taxon>
    </lineage>
</organism>
<keyword evidence="2" id="KW-0732">Signal</keyword>
<sequence>MLRLVLVCTVAALQLSAASAVAQSSSSSSGPSSSHDGGVVEPPASPTGPSIQAVPREWQSSRNIKPGEAPRSACQSDHNVGGFCLLN</sequence>
<dbReference type="EMBL" id="PQFZ01000001">
    <property type="protein sequence ID" value="POR56934.1"/>
    <property type="molecule type" value="Genomic_DNA"/>
</dbReference>
<gene>
    <name evidence="3" type="ORF">CYD53_101457</name>
</gene>
<protein>
    <submittedName>
        <fullName evidence="3">Uncharacterized protein</fullName>
    </submittedName>
</protein>
<feature type="signal peptide" evidence="2">
    <location>
        <begin position="1"/>
        <end position="22"/>
    </location>
</feature>
<reference evidence="3 4" key="1">
    <citation type="submission" date="2018-01" db="EMBL/GenBank/DDBJ databases">
        <title>Genomic Encyclopedia of Type Strains, Phase III (KMG-III): the genomes of soil and plant-associated and newly described type strains.</title>
        <authorList>
            <person name="Whitman W."/>
        </authorList>
    </citation>
    <scope>NUCLEOTIDE SEQUENCE [LARGE SCALE GENOMIC DNA]</scope>
    <source>
        <strain evidence="3 4">1131</strain>
    </source>
</reference>
<name>A0A2S4MQB0_9HYPH</name>
<accession>A0A2S4MQB0</accession>
<evidence type="ECO:0000313" key="3">
    <source>
        <dbReference type="EMBL" id="POR56934.1"/>
    </source>
</evidence>
<comment type="caution">
    <text evidence="3">The sequence shown here is derived from an EMBL/GenBank/DDBJ whole genome shotgun (WGS) entry which is preliminary data.</text>
</comment>
<evidence type="ECO:0000256" key="2">
    <source>
        <dbReference type="SAM" id="SignalP"/>
    </source>
</evidence>